<dbReference type="KEGG" id="dja:HY57_14220"/>
<dbReference type="AlphaFoldDB" id="A0A075K820"/>
<dbReference type="OrthoDB" id="9801795at2"/>
<evidence type="ECO:0000259" key="2">
    <source>
        <dbReference type="Pfam" id="PF13336"/>
    </source>
</evidence>
<keyword evidence="3" id="KW-0378">Hydrolase</keyword>
<dbReference type="InterPro" id="IPR038460">
    <property type="entry name" value="AcetylCoA_hyd_C_sf"/>
</dbReference>
<dbReference type="SUPFAM" id="SSF100950">
    <property type="entry name" value="NagB/RpiA/CoA transferase-like"/>
    <property type="match status" value="1"/>
</dbReference>
<evidence type="ECO:0000256" key="1">
    <source>
        <dbReference type="SAM" id="MobiDB-lite"/>
    </source>
</evidence>
<dbReference type="PANTHER" id="PTHR21432">
    <property type="entry name" value="ACETYL-COA HYDROLASE-RELATED"/>
    <property type="match status" value="1"/>
</dbReference>
<dbReference type="GO" id="GO:0006083">
    <property type="term" value="P:acetate metabolic process"/>
    <property type="evidence" value="ECO:0007669"/>
    <property type="project" value="InterPro"/>
</dbReference>
<gene>
    <name evidence="3" type="ORF">HY57_14220</name>
</gene>
<feature type="domain" description="Acetyl-CoA hydrolase/transferase C-terminal" evidence="2">
    <location>
        <begin position="364"/>
        <end position="528"/>
    </location>
</feature>
<dbReference type="PANTHER" id="PTHR21432:SF20">
    <property type="entry name" value="ACETYL-COA HYDROLASE"/>
    <property type="match status" value="1"/>
</dbReference>
<dbReference type="HOGENOM" id="CLU_442578_0_0_6"/>
<feature type="region of interest" description="Disordered" evidence="1">
    <location>
        <begin position="648"/>
        <end position="670"/>
    </location>
</feature>
<keyword evidence="4" id="KW-1185">Reference proteome</keyword>
<evidence type="ECO:0000313" key="4">
    <source>
        <dbReference type="Proteomes" id="UP000027987"/>
    </source>
</evidence>
<dbReference type="InterPro" id="IPR037171">
    <property type="entry name" value="NagB/RpiA_transferase-like"/>
</dbReference>
<dbReference type="GO" id="GO:0016787">
    <property type="term" value="F:hydrolase activity"/>
    <property type="evidence" value="ECO:0007669"/>
    <property type="project" value="UniProtKB-KW"/>
</dbReference>
<reference evidence="3 4" key="1">
    <citation type="submission" date="2014-07" db="EMBL/GenBank/DDBJ databases">
        <title>Complete Genome Sequence of Dyella japonica Strain A8 Isolated from Malaysian Tropical Soil.</title>
        <authorList>
            <person name="Hui R.K.H."/>
            <person name="Chen J.-W."/>
            <person name="Chan K.-G."/>
            <person name="Leung F.C.C."/>
        </authorList>
    </citation>
    <scope>NUCLEOTIDE SEQUENCE [LARGE SCALE GENOMIC DNA]</scope>
    <source>
        <strain evidence="3 4">A8</strain>
    </source>
</reference>
<evidence type="ECO:0000313" key="3">
    <source>
        <dbReference type="EMBL" id="AIF48318.1"/>
    </source>
</evidence>
<accession>A0A075K820</accession>
<dbReference type="InterPro" id="IPR026888">
    <property type="entry name" value="AcetylCoA_hyd_C"/>
</dbReference>
<dbReference type="Gene3D" id="3.40.1080.20">
    <property type="entry name" value="Acetyl-CoA hydrolase/transferase C-terminal domain"/>
    <property type="match status" value="1"/>
</dbReference>
<dbReference type="STRING" id="1217721.HY57_14220"/>
<sequence>MSPEQCHTDTETCAQQIAERIGPDLRVAAPLGLGKPHELLNALYRLTKADTSRSLSLYTALSLTRPHPAPGLEARFVKPFVERHFGADAVDPEYAVDQARNQLPSNVAVHEFYMQSGALLHSGSAQRNYISQNYTHVARDLAVQDINLLVQLVARRETPEGVRYSLSCNPDLTFDFIDRVVQSGKPRPLCVAVVHPDLPYITGHAEVGREYFDVELRPDTSPPLFALPRQPIDLVEYALGMHASALVRDGGCLQIGIGALSDALVCGLRWRQEDNTQWRRALVALDPRGSTHALAARMGGLAPFRTGLYGASEMVMDGFMHLQRAGILKRRAWDNMALERAAAAGRLSPGTPGGHYLRGAFFLGSRELYRWLAELDASDPDALDMCRVSNVNQLYGDHQMLASLQRRGARFFNTCMMATLLGSAVSDGLENGDVVSGVGGQYNFVAMAHELPDGRSVLMLRSTRQGSGGVETNIRWNYGHTTIARHLRDLYVTEYGVADLRGKTDSECVEAMLSIADARFIDALCAEAKAHGKLAADFQIPERWRNNRPEHLQQVLAPWRLKGQLPPFPFGSDFTEVEQRLLPALDWLKRRSTTWRGKAELVRAVVAPGHAVGGEDEAVDRMGLARPSGLGERVQRRLLQAALRQAARPGAEAVSASTATAPASATPEDR</sequence>
<dbReference type="InterPro" id="IPR046433">
    <property type="entry name" value="ActCoA_hydro"/>
</dbReference>
<dbReference type="PATRIC" id="fig|1217721.7.peg.2928"/>
<protein>
    <submittedName>
        <fullName evidence="3">Acetyl-CoA hydrolase</fullName>
    </submittedName>
</protein>
<dbReference type="Pfam" id="PF13336">
    <property type="entry name" value="AcetylCoA_hyd_C"/>
    <property type="match status" value="1"/>
</dbReference>
<dbReference type="GO" id="GO:0008775">
    <property type="term" value="F:acetate CoA-transferase activity"/>
    <property type="evidence" value="ECO:0007669"/>
    <property type="project" value="InterPro"/>
</dbReference>
<dbReference type="Proteomes" id="UP000027987">
    <property type="component" value="Chromosome"/>
</dbReference>
<dbReference type="Gene3D" id="3.30.750.70">
    <property type="entry name" value="4-hydroxybutyrate coenzyme like domains"/>
    <property type="match status" value="1"/>
</dbReference>
<name>A0A075K820_9GAMM</name>
<dbReference type="EMBL" id="CP008884">
    <property type="protein sequence ID" value="AIF48318.1"/>
    <property type="molecule type" value="Genomic_DNA"/>
</dbReference>
<dbReference type="RefSeq" id="WP_019465968.1">
    <property type="nucleotide sequence ID" value="NZ_ALOY01000166.1"/>
</dbReference>
<proteinExistence type="predicted"/>
<organism evidence="3 4">
    <name type="scientific">Dyella japonica A8</name>
    <dbReference type="NCBI Taxonomy" id="1217721"/>
    <lineage>
        <taxon>Bacteria</taxon>
        <taxon>Pseudomonadati</taxon>
        <taxon>Pseudomonadota</taxon>
        <taxon>Gammaproteobacteria</taxon>
        <taxon>Lysobacterales</taxon>
        <taxon>Rhodanobacteraceae</taxon>
        <taxon>Dyella</taxon>
    </lineage>
</organism>